<feature type="compositionally biased region" description="Polar residues" evidence="1">
    <location>
        <begin position="1"/>
        <end position="15"/>
    </location>
</feature>
<feature type="compositionally biased region" description="Polar residues" evidence="1">
    <location>
        <begin position="34"/>
        <end position="52"/>
    </location>
</feature>
<protein>
    <submittedName>
        <fullName evidence="2">Uncharacterized protein</fullName>
    </submittedName>
</protein>
<name>A0AAE1PN45_9EUCA</name>
<organism evidence="2 3">
    <name type="scientific">Petrolisthes manimaculis</name>
    <dbReference type="NCBI Taxonomy" id="1843537"/>
    <lineage>
        <taxon>Eukaryota</taxon>
        <taxon>Metazoa</taxon>
        <taxon>Ecdysozoa</taxon>
        <taxon>Arthropoda</taxon>
        <taxon>Crustacea</taxon>
        <taxon>Multicrustacea</taxon>
        <taxon>Malacostraca</taxon>
        <taxon>Eumalacostraca</taxon>
        <taxon>Eucarida</taxon>
        <taxon>Decapoda</taxon>
        <taxon>Pleocyemata</taxon>
        <taxon>Anomura</taxon>
        <taxon>Galatheoidea</taxon>
        <taxon>Porcellanidae</taxon>
        <taxon>Petrolisthes</taxon>
    </lineage>
</organism>
<feature type="compositionally biased region" description="Basic and acidic residues" evidence="1">
    <location>
        <begin position="63"/>
        <end position="83"/>
    </location>
</feature>
<keyword evidence="3" id="KW-1185">Reference proteome</keyword>
<dbReference type="AlphaFoldDB" id="A0AAE1PN45"/>
<evidence type="ECO:0000313" key="2">
    <source>
        <dbReference type="EMBL" id="KAK4310901.1"/>
    </source>
</evidence>
<comment type="caution">
    <text evidence="2">The sequence shown here is derived from an EMBL/GenBank/DDBJ whole genome shotgun (WGS) entry which is preliminary data.</text>
</comment>
<gene>
    <name evidence="2" type="ORF">Pmani_017567</name>
</gene>
<sequence>MSCSLTVTTRSTSRPISRHTDPHPYFHPRPDSYHNCTTPIQHPHGTMTSRASLHTPIIPIDTKNQDKTHRDEGLLPKGDDLDNPRWLPHTGRMAV</sequence>
<dbReference type="EMBL" id="JAWZYT010001583">
    <property type="protein sequence ID" value="KAK4310901.1"/>
    <property type="molecule type" value="Genomic_DNA"/>
</dbReference>
<feature type="compositionally biased region" description="Basic and acidic residues" evidence="1">
    <location>
        <begin position="18"/>
        <end position="32"/>
    </location>
</feature>
<proteinExistence type="predicted"/>
<dbReference type="Proteomes" id="UP001292094">
    <property type="component" value="Unassembled WGS sequence"/>
</dbReference>
<feature type="region of interest" description="Disordered" evidence="1">
    <location>
        <begin position="1"/>
        <end position="95"/>
    </location>
</feature>
<evidence type="ECO:0000313" key="3">
    <source>
        <dbReference type="Proteomes" id="UP001292094"/>
    </source>
</evidence>
<accession>A0AAE1PN45</accession>
<reference evidence="2" key="1">
    <citation type="submission" date="2023-11" db="EMBL/GenBank/DDBJ databases">
        <title>Genome assemblies of two species of porcelain crab, Petrolisthes cinctipes and Petrolisthes manimaculis (Anomura: Porcellanidae).</title>
        <authorList>
            <person name="Angst P."/>
        </authorList>
    </citation>
    <scope>NUCLEOTIDE SEQUENCE</scope>
    <source>
        <strain evidence="2">PB745_02</strain>
        <tissue evidence="2">Gill</tissue>
    </source>
</reference>
<evidence type="ECO:0000256" key="1">
    <source>
        <dbReference type="SAM" id="MobiDB-lite"/>
    </source>
</evidence>